<comment type="caution">
    <text evidence="5">The sequence shown here is derived from an EMBL/GenBank/DDBJ whole genome shotgun (WGS) entry which is preliminary data.</text>
</comment>
<proteinExistence type="predicted"/>
<feature type="domain" description="Mga helix-turn-helix" evidence="3">
    <location>
        <begin position="72"/>
        <end position="151"/>
    </location>
</feature>
<evidence type="ECO:0000313" key="5">
    <source>
        <dbReference type="EMBL" id="MDZ5759265.1"/>
    </source>
</evidence>
<evidence type="ECO:0000259" key="3">
    <source>
        <dbReference type="Pfam" id="PF05043"/>
    </source>
</evidence>
<evidence type="ECO:0000256" key="1">
    <source>
        <dbReference type="ARBA" id="ARBA00023015"/>
    </source>
</evidence>
<keyword evidence="2" id="KW-0804">Transcription</keyword>
<dbReference type="EMBL" id="JAVBVO010000003">
    <property type="protein sequence ID" value="MDZ5759265.1"/>
    <property type="molecule type" value="Genomic_DNA"/>
</dbReference>
<keyword evidence="1" id="KW-0805">Transcription regulation</keyword>
<dbReference type="AlphaFoldDB" id="A0AAW9K3Y8"/>
<evidence type="ECO:0000256" key="2">
    <source>
        <dbReference type="ARBA" id="ARBA00023163"/>
    </source>
</evidence>
<dbReference type="Gene3D" id="1.10.10.10">
    <property type="entry name" value="Winged helix-like DNA-binding domain superfamily/Winged helix DNA-binding domain"/>
    <property type="match status" value="1"/>
</dbReference>
<dbReference type="Pfam" id="PF08270">
    <property type="entry name" value="PRD_Mga"/>
    <property type="match status" value="1"/>
</dbReference>
<accession>A0AAW9K3Y8</accession>
<dbReference type="InterPro" id="IPR050661">
    <property type="entry name" value="BglG_antiterminators"/>
</dbReference>
<reference evidence="5" key="1">
    <citation type="submission" date="2023-08" db="EMBL/GenBank/DDBJ databases">
        <title>Genomic characterization of piscicolin 126 produced by Carnobacterium maltaromaticum CM22 strain isolated from salmon (Salmo salar).</title>
        <authorList>
            <person name="Gonzalez-Gragera E."/>
            <person name="Garcia-Lopez J.D."/>
            <person name="Teso-Perez C."/>
            <person name="Gimenez-Hernandez I."/>
            <person name="Peralta-Sanchez J.M."/>
            <person name="Valdivia E."/>
            <person name="Montalban-Lopez M."/>
            <person name="Martin-Platero A.M."/>
            <person name="Banos A."/>
            <person name="Martinez-Bueno M."/>
        </authorList>
    </citation>
    <scope>NUCLEOTIDE SEQUENCE</scope>
    <source>
        <strain evidence="5">CM22</strain>
    </source>
</reference>
<name>A0AAW9K3Y8_CARML</name>
<dbReference type="RefSeq" id="WP_322809143.1">
    <property type="nucleotide sequence ID" value="NZ_JAVBVO010000003.1"/>
</dbReference>
<sequence length="491" mass="57703">MKNILSANHLRQVTLVEFLVKKNNTPQQDVIKLLNYNKNTFYRDVETINTYAAPIQIQLGQNVTLFIPMNYSIGYFYSCVLFDSVEFTIIETLFFNENYSINELSEKLFISSATLRRLIKKINTELSNAHFHIDTQTLKIRGDEEQICNFLIYFLAEKYAGKELPFRESETIFLRKLTQIIMKKNHIKLSYSDFERVFLWTMVSIIRIQHKISSPTTRKIPNYIDSSLLNDKSLLKLFKAVFKFDLTAQTLSHLFYIFLSGNYAISETHLDYLMAENESISTDVLQLNTLIQNLSRTFDIEVLNQKKLILSVYNVSTMLVGKPYILYNRDKEFVNNLTNYQPFFKQALDKELRTLASLKKWEPHNMYSLAYILLTHWEQLAIKLKEIGEPLSIGLFFDTDKEHMQYIRDELSLHHENRLEISIINDSTLSSFKYDATQFDLIITTIQGIFIPGTPVLCISMYLQLKDYAYIQEIYEIKYYGKKTSLSDRDW</sequence>
<dbReference type="InterPro" id="IPR007737">
    <property type="entry name" value="Mga_HTH"/>
</dbReference>
<protein>
    <submittedName>
        <fullName evidence="5">Helix-turn-helix domain-containing protein</fullName>
    </submittedName>
</protein>
<dbReference type="PANTHER" id="PTHR30185:SF18">
    <property type="entry name" value="TRANSCRIPTIONAL REGULATOR MTLR"/>
    <property type="match status" value="1"/>
</dbReference>
<gene>
    <name evidence="5" type="ORF">RAK27_11390</name>
</gene>
<dbReference type="InterPro" id="IPR013236">
    <property type="entry name" value="Mga_PRD_dom"/>
</dbReference>
<dbReference type="Proteomes" id="UP001290462">
    <property type="component" value="Unassembled WGS sequence"/>
</dbReference>
<evidence type="ECO:0000259" key="4">
    <source>
        <dbReference type="Pfam" id="PF08270"/>
    </source>
</evidence>
<feature type="domain" description="M protein trans-acting positive regulator (MGA) PRD" evidence="4">
    <location>
        <begin position="174"/>
        <end position="380"/>
    </location>
</feature>
<dbReference type="PANTHER" id="PTHR30185">
    <property type="entry name" value="CRYPTIC BETA-GLUCOSIDE BGL OPERON ANTITERMINATOR"/>
    <property type="match status" value="1"/>
</dbReference>
<evidence type="ECO:0000313" key="6">
    <source>
        <dbReference type="Proteomes" id="UP001290462"/>
    </source>
</evidence>
<organism evidence="5 6">
    <name type="scientific">Carnobacterium maltaromaticum</name>
    <name type="common">Carnobacterium piscicola</name>
    <dbReference type="NCBI Taxonomy" id="2751"/>
    <lineage>
        <taxon>Bacteria</taxon>
        <taxon>Bacillati</taxon>
        <taxon>Bacillota</taxon>
        <taxon>Bacilli</taxon>
        <taxon>Lactobacillales</taxon>
        <taxon>Carnobacteriaceae</taxon>
        <taxon>Carnobacterium</taxon>
    </lineage>
</organism>
<dbReference type="Pfam" id="PF05043">
    <property type="entry name" value="Mga"/>
    <property type="match status" value="1"/>
</dbReference>
<dbReference type="InterPro" id="IPR036388">
    <property type="entry name" value="WH-like_DNA-bd_sf"/>
</dbReference>